<feature type="binding site" evidence="15">
    <location>
        <position position="1154"/>
    </location>
    <ligand>
        <name>Mg(2+)</name>
        <dbReference type="ChEBI" id="CHEBI:18420"/>
    </ligand>
</feature>
<dbReference type="InterPro" id="IPR014017">
    <property type="entry name" value="DNA_helicase_UvrD-like_C"/>
</dbReference>
<keyword evidence="1 15" id="KW-0540">Nuclease</keyword>
<dbReference type="GO" id="GO:0005524">
    <property type="term" value="F:ATP binding"/>
    <property type="evidence" value="ECO:0007669"/>
    <property type="project" value="UniProtKB-UniRule"/>
</dbReference>
<dbReference type="NCBIfam" id="TIGR00609">
    <property type="entry name" value="recB"/>
    <property type="match status" value="1"/>
</dbReference>
<dbReference type="SUPFAM" id="SSF52980">
    <property type="entry name" value="Restriction endonuclease-like"/>
    <property type="match status" value="1"/>
</dbReference>
<dbReference type="InterPro" id="IPR000212">
    <property type="entry name" value="DNA_helicase_UvrD/REP"/>
</dbReference>
<name>R4YNC6_OLEAN</name>
<keyword evidence="5 15" id="KW-0378">Hydrolase</keyword>
<dbReference type="GO" id="GO:0008854">
    <property type="term" value="F:exodeoxyribonuclease V activity"/>
    <property type="evidence" value="ECO:0007669"/>
    <property type="project" value="UniProtKB-EC"/>
</dbReference>
<dbReference type="HAMAP" id="MF_01485">
    <property type="entry name" value="RecB"/>
    <property type="match status" value="1"/>
</dbReference>
<organism evidence="20 21">
    <name type="scientific">Oleispira antarctica RB-8</name>
    <dbReference type="NCBI Taxonomy" id="698738"/>
    <lineage>
        <taxon>Bacteria</taxon>
        <taxon>Pseudomonadati</taxon>
        <taxon>Pseudomonadota</taxon>
        <taxon>Gammaproteobacteria</taxon>
        <taxon>Oceanospirillales</taxon>
        <taxon>Oceanospirillaceae</taxon>
        <taxon>Oleispira</taxon>
    </lineage>
</organism>
<evidence type="ECO:0000256" key="7">
    <source>
        <dbReference type="ARBA" id="ARBA00022839"/>
    </source>
</evidence>
<dbReference type="PROSITE" id="PS51217">
    <property type="entry name" value="UVRD_HELICASE_CTER"/>
    <property type="match status" value="1"/>
</dbReference>
<dbReference type="InterPro" id="IPR011604">
    <property type="entry name" value="PDDEXK-like_dom_sf"/>
</dbReference>
<gene>
    <name evidence="15 20" type="primary">recB</name>
    <name evidence="20" type="ORF">OLEAN_C23550</name>
</gene>
<evidence type="ECO:0000256" key="3">
    <source>
        <dbReference type="ARBA" id="ARBA00022741"/>
    </source>
</evidence>
<dbReference type="STRING" id="698738.OLEAN_C23550"/>
<evidence type="ECO:0000256" key="4">
    <source>
        <dbReference type="ARBA" id="ARBA00022763"/>
    </source>
</evidence>
<evidence type="ECO:0000256" key="14">
    <source>
        <dbReference type="ARBA" id="ARBA00048988"/>
    </source>
</evidence>
<dbReference type="GO" id="GO:0000287">
    <property type="term" value="F:magnesium ion binding"/>
    <property type="evidence" value="ECO:0007669"/>
    <property type="project" value="UniProtKB-UniRule"/>
</dbReference>
<dbReference type="GO" id="GO:0003677">
    <property type="term" value="F:DNA binding"/>
    <property type="evidence" value="ECO:0007669"/>
    <property type="project" value="UniProtKB-UniRule"/>
</dbReference>
<keyword evidence="8 15" id="KW-0067">ATP-binding</keyword>
<dbReference type="Gene3D" id="1.10.486.10">
    <property type="entry name" value="PCRA, domain 4"/>
    <property type="match status" value="1"/>
</dbReference>
<feature type="domain" description="UvrD-like helicase ATP-binding" evidence="18">
    <location>
        <begin position="1"/>
        <end position="464"/>
    </location>
</feature>
<feature type="region of interest" description="Nuclease activity, interacts with RecD and RecA" evidence="15">
    <location>
        <begin position="949"/>
        <end position="1301"/>
    </location>
</feature>
<sequence>MKILQADSFPLLGKSLIEASAGTGKTYTIANLYLRVLLGDHSLGLKSVDRILVVTFTRAATEELRGRIRDRIRELYEDVLRLVQNPKSAVDDEVKALILRTQANFYSEEQQDKLSLTDWLQANLSQMDESSVFTIHGFCQRILKQFAFDSGVGFESEMILDAQEYLRRAAQDYWRELAYPMDQEQLTALLGQVSSPEDVFWKVRGWLQQEDIELLPKAKSNLDFSGAWLKAKSSYDAAVHVWQELTAQDLNDLIENSGVDKRSFSKSTRPKRIAAAKAFFSSAATSTGPCFVGKVPKDVLELGQENLFIKTKKGEAPEHQAFRLIDQLASDCEQMTAVLPHHMLAQVKAKFWASMEQANLMNPDDLLRLLANALRGSHGEALAEHIRQQYPFAMIDEFQDTDSLQYEIFNQVYSQEDSSGLYMIGDPKQAIYSFRGADIFTYLQAGQSLGEDRRFTLNKNWRSHTDLVSATNELFARHNEPFVLPGKIEFQSVLASGKSDKGFFHYRGLKKCAPLHLLLNSEGTNRDHGRYNAAEMCAKSIQQLLLKGCLNSEESSKAINSGDIAVLVHNRKQAKLVKDNLKQLGINSVFLSRDSVLNSTEARDLLRWLNAIAEPQNERLLRNALACESLDYDAHYLASLLDDEARWETELAQLYQLRERFNQRGVMAFIMSWLEMKPGGDNNTNEVDADPLAVRLRKQADGERKLTNFLHLGEVLQQASRELGIQSGFYNTDGKGLLTLLRWYSERCQNALLNQSEEQQIRLESDANLVQIVTIHKSKGLQYPVVFLPFCWDEDNNAVRFDAVYHTEKQEGESGTKSVLTINTKADSEAKKKHVAEVRAEAMRLLYVALTRAEQACFVQLENVVKHLKAGPKGLLMNSAIGYLLEQESVSIDGLRERFSEVIDEGKLSLNYYSDWLAEMESITAIEKEVAGDTAPLTLAKFNGKVWDNWRLTSYSQLAQLDNKADAEHVQTHIDSSHSSDIVLDSGSQFDSEAEILTSALNTEDNSDYQNYNTEEAEALESLELEGEAELEKKLTPFDFPKGATPGTCLHGILENWDFVDGEQLEEQIGNQLKFYGIDEDFSAMLKDWMRQVVDQPLVDAQCCLADISESNRLVEMEFYLPMTEIRASGVMPLLDGRRLAFEPMRGQLKGFIDLIFRHDGRYYVADYKSNYLGDQISDYQPAALIDAMEHHQYDLQYWIYSIAVDQYLSRRIPDYDYETHFGGVYYFFLRGMNGKSDGEGVFFTRPEKAQLDKWRNWLLGDESSSQPRAADSHKKLDRKSDEKIVKKADMKTDNNQMGLF</sequence>
<comment type="domain">
    <text evidence="15">The N-terminal DNA-binding domain is a ssDNA-dependent ATPase and has ATP-dependent 3'-5' helicase function. This domain interacts with RecC.</text>
</comment>
<evidence type="ECO:0000259" key="18">
    <source>
        <dbReference type="PROSITE" id="PS51198"/>
    </source>
</evidence>
<dbReference type="PANTHER" id="PTHR11070">
    <property type="entry name" value="UVRD / RECB / PCRA DNA HELICASE FAMILY MEMBER"/>
    <property type="match status" value="1"/>
</dbReference>
<feature type="binding site" evidence="16">
    <location>
        <begin position="19"/>
        <end position="26"/>
    </location>
    <ligand>
        <name>ATP</name>
        <dbReference type="ChEBI" id="CHEBI:30616"/>
    </ligand>
</feature>
<dbReference type="EC" id="5.6.2.4" evidence="15"/>
<evidence type="ECO:0000256" key="8">
    <source>
        <dbReference type="ARBA" id="ARBA00022840"/>
    </source>
</evidence>
<accession>R4YNC6</accession>
<comment type="catalytic activity">
    <reaction evidence="13 15">
        <text>Couples ATP hydrolysis with the unwinding of duplex DNA by translocating in the 3'-5' direction.</text>
        <dbReference type="EC" id="5.6.2.4"/>
    </reaction>
</comment>
<feature type="compositionally biased region" description="Basic and acidic residues" evidence="17">
    <location>
        <begin position="1271"/>
        <end position="1293"/>
    </location>
</feature>
<dbReference type="Gene3D" id="3.40.50.300">
    <property type="entry name" value="P-loop containing nucleotide triphosphate hydrolases"/>
    <property type="match status" value="2"/>
</dbReference>
<comment type="cofactor">
    <cofactor evidence="15">
        <name>Mg(2+)</name>
        <dbReference type="ChEBI" id="CHEBI:18420"/>
    </cofactor>
    <text evidence="15">Binds 1 Mg(2+) ion per subunit.</text>
</comment>
<dbReference type="Gene3D" id="3.90.320.10">
    <property type="match status" value="1"/>
</dbReference>
<keyword evidence="2 15" id="KW-0479">Metal-binding</keyword>
<feature type="region of interest" description="DNA-binding and helicase activity, interacts with RecC" evidence="15">
    <location>
        <begin position="1"/>
        <end position="918"/>
    </location>
</feature>
<comment type="catalytic activity">
    <reaction evidence="14 15">
        <text>ATP + H2O = ADP + phosphate + H(+)</text>
        <dbReference type="Rhea" id="RHEA:13065"/>
        <dbReference type="ChEBI" id="CHEBI:15377"/>
        <dbReference type="ChEBI" id="CHEBI:15378"/>
        <dbReference type="ChEBI" id="CHEBI:30616"/>
        <dbReference type="ChEBI" id="CHEBI:43474"/>
        <dbReference type="ChEBI" id="CHEBI:456216"/>
        <dbReference type="EC" id="5.6.2.4"/>
    </reaction>
</comment>
<dbReference type="GO" id="GO:0005829">
    <property type="term" value="C:cytosol"/>
    <property type="evidence" value="ECO:0007669"/>
    <property type="project" value="TreeGrafter"/>
</dbReference>
<keyword evidence="4 15" id="KW-0227">DNA damage</keyword>
<feature type="active site" description="For nuclease activity" evidence="15">
    <location>
        <position position="1167"/>
    </location>
</feature>
<dbReference type="Pfam" id="PF12705">
    <property type="entry name" value="PDDEXK_1"/>
    <property type="match status" value="1"/>
</dbReference>
<keyword evidence="7 15" id="KW-0269">Exonuclease</keyword>
<dbReference type="PANTHER" id="PTHR11070:SF23">
    <property type="entry name" value="RECBCD ENZYME SUBUNIT RECB"/>
    <property type="match status" value="1"/>
</dbReference>
<evidence type="ECO:0000313" key="21">
    <source>
        <dbReference type="Proteomes" id="UP000032749"/>
    </source>
</evidence>
<reference evidence="20 21" key="1">
    <citation type="journal article" date="2013" name="Nat. Commun.">
        <title>Genome sequence and functional genomic analysis of the oil-degrading bacterium Oleispira antarctica.</title>
        <authorList>
            <person name="Kube M."/>
            <person name="Chernikova T.N."/>
            <person name="Al-Ramahi Y."/>
            <person name="Beloqui A."/>
            <person name="Lopez-Cortez N."/>
            <person name="Guazzaroni M.E."/>
            <person name="Heipieper H.J."/>
            <person name="Klages S."/>
            <person name="Kotsyurbenko O.R."/>
            <person name="Langer I."/>
            <person name="Nechitaylo T.Y."/>
            <person name="Lunsdorf H."/>
            <person name="Fernandez M."/>
            <person name="Juarez S."/>
            <person name="Ciordia S."/>
            <person name="Singer A."/>
            <person name="Kagan O."/>
            <person name="Egorova O."/>
            <person name="Petit P.A."/>
            <person name="Stogios P."/>
            <person name="Kim Y."/>
            <person name="Tchigvintsev A."/>
            <person name="Flick R."/>
            <person name="Denaro R."/>
            <person name="Genovese M."/>
            <person name="Albar J.P."/>
            <person name="Reva O.N."/>
            <person name="Martinez-Gomariz M."/>
            <person name="Tran H."/>
            <person name="Ferrer M."/>
            <person name="Savchenko A."/>
            <person name="Yakunin A.F."/>
            <person name="Yakimov M.M."/>
            <person name="Golyshina O.V."/>
            <person name="Reinhardt R."/>
            <person name="Golyshin P.N."/>
        </authorList>
    </citation>
    <scope>NUCLEOTIDE SEQUENCE [LARGE SCALE GENOMIC DNA]</scope>
</reference>
<feature type="binding site" evidence="15">
    <location>
        <position position="1051"/>
    </location>
    <ligand>
        <name>Mg(2+)</name>
        <dbReference type="ChEBI" id="CHEBI:18420"/>
    </ligand>
</feature>
<keyword evidence="11 15" id="KW-0234">DNA repair</keyword>
<comment type="catalytic activity">
    <reaction evidence="15">
        <text>Exonucleolytic cleavage (in the presence of ATP) in either 5'- to 3'- or 3'- to 5'-direction to yield 5'-phosphooligonucleotides.</text>
        <dbReference type="EC" id="3.1.11.5"/>
    </reaction>
</comment>
<evidence type="ECO:0000313" key="20">
    <source>
        <dbReference type="EMBL" id="CCK76531.1"/>
    </source>
</evidence>
<dbReference type="InterPro" id="IPR004586">
    <property type="entry name" value="RecB"/>
</dbReference>
<evidence type="ECO:0000256" key="17">
    <source>
        <dbReference type="SAM" id="MobiDB-lite"/>
    </source>
</evidence>
<evidence type="ECO:0000256" key="6">
    <source>
        <dbReference type="ARBA" id="ARBA00022806"/>
    </source>
</evidence>
<dbReference type="GO" id="GO:0043138">
    <property type="term" value="F:3'-5' DNA helicase activity"/>
    <property type="evidence" value="ECO:0007669"/>
    <property type="project" value="UniProtKB-UniRule"/>
</dbReference>
<dbReference type="OrthoDB" id="9810135at2"/>
<dbReference type="EMBL" id="FO203512">
    <property type="protein sequence ID" value="CCK76531.1"/>
    <property type="molecule type" value="Genomic_DNA"/>
</dbReference>
<dbReference type="Pfam" id="PF00580">
    <property type="entry name" value="UvrD-helicase"/>
    <property type="match status" value="1"/>
</dbReference>
<dbReference type="EC" id="3.1.11.5" evidence="15"/>
<dbReference type="InterPro" id="IPR014016">
    <property type="entry name" value="UvrD-like_ATP-bd"/>
</dbReference>
<protein>
    <recommendedName>
        <fullName evidence="15">RecBCD enzyme subunit RecB</fullName>
        <ecNumber evidence="15">3.1.11.5</ecNumber>
        <ecNumber evidence="15">5.6.2.4</ecNumber>
    </recommendedName>
    <alternativeName>
        <fullName evidence="15">DNA 3'-5' helicase subunit RecB</fullName>
    </alternativeName>
    <alternativeName>
        <fullName evidence="15">Exonuclease V subunit RecB</fullName>
        <shortName evidence="15">ExoV subunit RecB</shortName>
    </alternativeName>
    <alternativeName>
        <fullName evidence="15">Helicase/nuclease RecBCD subunit RecB</fullName>
    </alternativeName>
</protein>
<dbReference type="Pfam" id="PF13361">
    <property type="entry name" value="UvrD_C"/>
    <property type="match status" value="2"/>
</dbReference>
<dbReference type="KEGG" id="oai:OLEAN_C23550"/>
<evidence type="ECO:0000256" key="5">
    <source>
        <dbReference type="ARBA" id="ARBA00022801"/>
    </source>
</evidence>
<keyword evidence="12 15" id="KW-0413">Isomerase</keyword>
<dbReference type="InterPro" id="IPR027417">
    <property type="entry name" value="P-loop_NTPase"/>
</dbReference>
<evidence type="ECO:0000259" key="19">
    <source>
        <dbReference type="PROSITE" id="PS51217"/>
    </source>
</evidence>
<keyword evidence="9 15" id="KW-0460">Magnesium</keyword>
<evidence type="ECO:0000256" key="13">
    <source>
        <dbReference type="ARBA" id="ARBA00034617"/>
    </source>
</evidence>
<keyword evidence="21" id="KW-1185">Reference proteome</keyword>
<dbReference type="SUPFAM" id="SSF52540">
    <property type="entry name" value="P-loop containing nucleoside triphosphate hydrolases"/>
    <property type="match status" value="1"/>
</dbReference>
<comment type="domain">
    <text evidence="15">The C-terminal domain has nuclease activity and interacts with RecD. It interacts with RecA, facilitating its loading onto ssDNA.</text>
</comment>
<evidence type="ECO:0000256" key="1">
    <source>
        <dbReference type="ARBA" id="ARBA00022722"/>
    </source>
</evidence>
<feature type="region of interest" description="Disordered" evidence="17">
    <location>
        <begin position="1263"/>
        <end position="1301"/>
    </location>
</feature>
<keyword evidence="10 15" id="KW-0238">DNA-binding</keyword>
<evidence type="ECO:0000256" key="2">
    <source>
        <dbReference type="ARBA" id="ARBA00022723"/>
    </source>
</evidence>
<feature type="binding site" evidence="15">
    <location>
        <position position="1167"/>
    </location>
    <ligand>
        <name>Mg(2+)</name>
        <dbReference type="ChEBI" id="CHEBI:18420"/>
    </ligand>
</feature>
<keyword evidence="3 15" id="KW-0547">Nucleotide-binding</keyword>
<dbReference type="Gene3D" id="1.10.3170.10">
    <property type="entry name" value="Recbcd, chain B, domain 2"/>
    <property type="match status" value="1"/>
</dbReference>
<dbReference type="CDD" id="cd22352">
    <property type="entry name" value="RecB_C-like"/>
    <property type="match status" value="1"/>
</dbReference>
<dbReference type="PROSITE" id="PS51198">
    <property type="entry name" value="UVRD_HELICASE_ATP_BIND"/>
    <property type="match status" value="1"/>
</dbReference>
<comment type="subunit">
    <text evidence="15">Heterotrimer of RecB, RecC and RecD. All subunits contribute to DNA-binding. Interacts with RecA.</text>
</comment>
<feature type="domain" description="UvrD-like helicase C-terminal" evidence="19">
    <location>
        <begin position="491"/>
        <end position="780"/>
    </location>
</feature>
<comment type="similarity">
    <text evidence="15">Belongs to the helicase family. UvrD subfamily.</text>
</comment>
<dbReference type="InterPro" id="IPR038726">
    <property type="entry name" value="PDDEXK_AddAB-type"/>
</dbReference>
<dbReference type="GO" id="GO:0000724">
    <property type="term" value="P:double-strand break repair via homologous recombination"/>
    <property type="evidence" value="ECO:0007669"/>
    <property type="project" value="UniProtKB-UniRule"/>
</dbReference>
<dbReference type="HOGENOM" id="CLU_001114_6_0_6"/>
<comment type="function">
    <text evidence="15">A helicase/nuclease that prepares dsDNA breaks (DSB) for recombinational DNA repair. Binds to DSBs and unwinds DNA via a highly rapid and processive ATP-dependent bidirectional helicase activity. Unwinds dsDNA until it encounters a Chi (crossover hotspot instigator) sequence from the 3' direction. Cuts ssDNA a few nucleotides 3' to the Chi site. The properties and activities of the enzyme are changed at Chi. The Chi-altered holoenzyme produces a long 3'-ssDNA overhang and facilitates RecA-binding to the ssDNA for homologous DNA recombination and repair. Holoenzyme degrades any linearized DNA that is unable to undergo homologous recombination. In the holoenzyme this subunit contributes ATPase, 3'-5' helicase, exonuclease activity and loads RecA onto ssDNA.</text>
</comment>
<evidence type="ECO:0000256" key="15">
    <source>
        <dbReference type="HAMAP-Rule" id="MF_01485"/>
    </source>
</evidence>
<comment type="miscellaneous">
    <text evidence="15">In the RecBCD complex, RecB has a slow 3'-5' helicase, an exonuclease activity and loads RecA onto ssDNA, RecD has a fast 5'-3' helicase activity, while RecC stimulates the ATPase and processivity of the RecB helicase and contributes to recognition of the Chi site.</text>
</comment>
<dbReference type="PATRIC" id="fig|698738.3.peg.2436"/>
<evidence type="ECO:0000256" key="11">
    <source>
        <dbReference type="ARBA" id="ARBA00023204"/>
    </source>
</evidence>
<dbReference type="InterPro" id="IPR011335">
    <property type="entry name" value="Restrct_endonuc-II-like"/>
</dbReference>
<dbReference type="GO" id="GO:0009338">
    <property type="term" value="C:exodeoxyribonuclease V complex"/>
    <property type="evidence" value="ECO:0007669"/>
    <property type="project" value="TreeGrafter"/>
</dbReference>
<evidence type="ECO:0000256" key="9">
    <source>
        <dbReference type="ARBA" id="ARBA00022842"/>
    </source>
</evidence>
<proteinExistence type="inferred from homology"/>
<dbReference type="GO" id="GO:0016887">
    <property type="term" value="F:ATP hydrolysis activity"/>
    <property type="evidence" value="ECO:0007669"/>
    <property type="project" value="RHEA"/>
</dbReference>
<evidence type="ECO:0000256" key="10">
    <source>
        <dbReference type="ARBA" id="ARBA00023125"/>
    </source>
</evidence>
<dbReference type="Proteomes" id="UP000032749">
    <property type="component" value="Chromosome"/>
</dbReference>
<evidence type="ECO:0000256" key="12">
    <source>
        <dbReference type="ARBA" id="ARBA00023235"/>
    </source>
</evidence>
<evidence type="ECO:0000256" key="16">
    <source>
        <dbReference type="PROSITE-ProRule" id="PRU00560"/>
    </source>
</evidence>
<keyword evidence="6 15" id="KW-0347">Helicase</keyword>